<evidence type="ECO:0000313" key="3">
    <source>
        <dbReference type="Proteomes" id="UP001501444"/>
    </source>
</evidence>
<sequence length="145" mass="15543">MPAALVRPYVRVIPITHVAPAYPRSSPIPARPAPVEYRPRHSTPVTSAPVVPRPRPRPRRRRRYPTLAWGALLVTLATSGVALRPEPVAQLSGHVTSTEIGRRETAVVPADANQAGLAPADEAPADQAPADQVPPHPAAAVHHHR</sequence>
<gene>
    <name evidence="2" type="ORF">GCM10010170_073750</name>
</gene>
<comment type="caution">
    <text evidence="2">The sequence shown here is derived from an EMBL/GenBank/DDBJ whole genome shotgun (WGS) entry which is preliminary data.</text>
</comment>
<evidence type="ECO:0000256" key="1">
    <source>
        <dbReference type="SAM" id="MobiDB-lite"/>
    </source>
</evidence>
<dbReference type="RefSeq" id="WP_344617244.1">
    <property type="nucleotide sequence ID" value="NZ_BAAARV010000072.1"/>
</dbReference>
<reference evidence="3" key="1">
    <citation type="journal article" date="2019" name="Int. J. Syst. Evol. Microbiol.">
        <title>The Global Catalogue of Microorganisms (GCM) 10K type strain sequencing project: providing services to taxonomists for standard genome sequencing and annotation.</title>
        <authorList>
            <consortium name="The Broad Institute Genomics Platform"/>
            <consortium name="The Broad Institute Genome Sequencing Center for Infectious Disease"/>
            <person name="Wu L."/>
            <person name="Ma J."/>
        </authorList>
    </citation>
    <scope>NUCLEOTIDE SEQUENCE [LARGE SCALE GENOMIC DNA]</scope>
    <source>
        <strain evidence="3">JCM 3272</strain>
    </source>
</reference>
<dbReference type="Proteomes" id="UP001501444">
    <property type="component" value="Unassembled WGS sequence"/>
</dbReference>
<feature type="compositionally biased region" description="Low complexity" evidence="1">
    <location>
        <begin position="118"/>
        <end position="131"/>
    </location>
</feature>
<name>A0ABP5U7D1_9ACTN</name>
<evidence type="ECO:0000313" key="2">
    <source>
        <dbReference type="EMBL" id="GAA2371844.1"/>
    </source>
</evidence>
<proteinExistence type="predicted"/>
<feature type="region of interest" description="Disordered" evidence="1">
    <location>
        <begin position="23"/>
        <end position="62"/>
    </location>
</feature>
<protein>
    <submittedName>
        <fullName evidence="2">Uncharacterized protein</fullName>
    </submittedName>
</protein>
<feature type="region of interest" description="Disordered" evidence="1">
    <location>
        <begin position="116"/>
        <end position="145"/>
    </location>
</feature>
<organism evidence="2 3">
    <name type="scientific">Dactylosporangium salmoneum</name>
    <dbReference type="NCBI Taxonomy" id="53361"/>
    <lineage>
        <taxon>Bacteria</taxon>
        <taxon>Bacillati</taxon>
        <taxon>Actinomycetota</taxon>
        <taxon>Actinomycetes</taxon>
        <taxon>Micromonosporales</taxon>
        <taxon>Micromonosporaceae</taxon>
        <taxon>Dactylosporangium</taxon>
    </lineage>
</organism>
<keyword evidence="3" id="KW-1185">Reference proteome</keyword>
<dbReference type="EMBL" id="BAAARV010000072">
    <property type="protein sequence ID" value="GAA2371844.1"/>
    <property type="molecule type" value="Genomic_DNA"/>
</dbReference>
<accession>A0ABP5U7D1</accession>